<feature type="domain" description="LamG-like jellyroll fold" evidence="3">
    <location>
        <begin position="207"/>
        <end position="348"/>
    </location>
</feature>
<dbReference type="Pfam" id="PF13385">
    <property type="entry name" value="Laminin_G_3"/>
    <property type="match status" value="1"/>
</dbReference>
<dbReference type="InterPro" id="IPR006558">
    <property type="entry name" value="LamG-like"/>
</dbReference>
<dbReference type="Proteomes" id="UP001501747">
    <property type="component" value="Unassembled WGS sequence"/>
</dbReference>
<keyword evidence="5" id="KW-1185">Reference proteome</keyword>
<evidence type="ECO:0000259" key="3">
    <source>
        <dbReference type="SMART" id="SM00560"/>
    </source>
</evidence>
<protein>
    <recommendedName>
        <fullName evidence="3">LamG-like jellyroll fold domain-containing protein</fullName>
    </recommendedName>
</protein>
<dbReference type="SMART" id="SM00560">
    <property type="entry name" value="LamGL"/>
    <property type="match status" value="1"/>
</dbReference>
<comment type="caution">
    <text evidence="4">The sequence shown here is derived from an EMBL/GenBank/DDBJ whole genome shotgun (WGS) entry which is preliminary data.</text>
</comment>
<reference evidence="5" key="1">
    <citation type="journal article" date="2019" name="Int. J. Syst. Evol. Microbiol.">
        <title>The Global Catalogue of Microorganisms (GCM) 10K type strain sequencing project: providing services to taxonomists for standard genome sequencing and annotation.</title>
        <authorList>
            <consortium name="The Broad Institute Genomics Platform"/>
            <consortium name="The Broad Institute Genome Sequencing Center for Infectious Disease"/>
            <person name="Wu L."/>
            <person name="Ma J."/>
        </authorList>
    </citation>
    <scope>NUCLEOTIDE SEQUENCE [LARGE SCALE GENOMIC DNA]</scope>
    <source>
        <strain evidence="5">JCM 17342</strain>
    </source>
</reference>
<dbReference type="SUPFAM" id="SSF49899">
    <property type="entry name" value="Concanavalin A-like lectins/glucanases"/>
    <property type="match status" value="1"/>
</dbReference>
<dbReference type="EMBL" id="BAABAL010000016">
    <property type="protein sequence ID" value="GAA4014363.1"/>
    <property type="molecule type" value="Genomic_DNA"/>
</dbReference>
<dbReference type="InterPro" id="IPR013320">
    <property type="entry name" value="ConA-like_dom_sf"/>
</dbReference>
<evidence type="ECO:0000313" key="5">
    <source>
        <dbReference type="Proteomes" id="UP001501747"/>
    </source>
</evidence>
<evidence type="ECO:0000256" key="2">
    <source>
        <dbReference type="ARBA" id="ARBA00023157"/>
    </source>
</evidence>
<dbReference type="Gene3D" id="2.60.120.200">
    <property type="match status" value="1"/>
</dbReference>
<gene>
    <name evidence="4" type="ORF">GCM10022247_41560</name>
</gene>
<keyword evidence="2" id="KW-1015">Disulfide bond</keyword>
<evidence type="ECO:0000313" key="4">
    <source>
        <dbReference type="EMBL" id="GAA4014363.1"/>
    </source>
</evidence>
<sequence length="360" mass="37614">MTKGLFDAPPDPTGISGNAELIAKLNELRGWAGTPSLRRLRVLAGPSDALPPATVSDILTGKRLTRPPRLEFVEAFVLACLRASEHDESALSAWTAAWRALGAAAHTPSPPVVVERESRAPWWLRRSVRVALALLCLSVLPGTQTAPVHAKPVAVWKLDDCSGTSASDSAGGTAAQLSGGVALTPAGAEFDGSGRVSTDHRILAPEKGFSVTAWVRLAATGDWATAVSARGGAFDSFLLGYNGDADAWSFAAPHTDDGDVISAALSGTAPRRNRWTHIGGVYSAAARKLILILYVDGAAVGSSELPGGLRGATGAFDIGRAVYRGRHNSGWRGSIRDVRLFDRPIGRSELSALADAKISG</sequence>
<evidence type="ECO:0000256" key="1">
    <source>
        <dbReference type="ARBA" id="ARBA00022729"/>
    </source>
</evidence>
<dbReference type="RefSeq" id="WP_344877225.1">
    <property type="nucleotide sequence ID" value="NZ_BAABAL010000016.1"/>
</dbReference>
<proteinExistence type="predicted"/>
<keyword evidence="1" id="KW-0732">Signal</keyword>
<accession>A0ABP7SP23</accession>
<organism evidence="4 5">
    <name type="scientific">Allokutzneria multivorans</name>
    <dbReference type="NCBI Taxonomy" id="1142134"/>
    <lineage>
        <taxon>Bacteria</taxon>
        <taxon>Bacillati</taxon>
        <taxon>Actinomycetota</taxon>
        <taxon>Actinomycetes</taxon>
        <taxon>Pseudonocardiales</taxon>
        <taxon>Pseudonocardiaceae</taxon>
        <taxon>Allokutzneria</taxon>
    </lineage>
</organism>
<name>A0ABP7SP23_9PSEU</name>